<evidence type="ECO:0000256" key="2">
    <source>
        <dbReference type="RuleBase" id="RU004508"/>
    </source>
</evidence>
<keyword evidence="5" id="KW-1185">Reference proteome</keyword>
<dbReference type="Gene3D" id="3.40.640.10">
    <property type="entry name" value="Type I PLP-dependent aspartate aminotransferase-like (Major domain)"/>
    <property type="match status" value="1"/>
</dbReference>
<dbReference type="InterPro" id="IPR000653">
    <property type="entry name" value="DegT/StrS_aminotransferase"/>
</dbReference>
<dbReference type="InterPro" id="IPR015422">
    <property type="entry name" value="PyrdxlP-dep_Trfase_small"/>
</dbReference>
<dbReference type="PANTHER" id="PTHR30244:SF34">
    <property type="entry name" value="DTDP-4-AMINO-4,6-DIDEOXYGALACTOSE TRANSAMINASE"/>
    <property type="match status" value="1"/>
</dbReference>
<name>A0ABV8LDU7_9ACTN</name>
<proteinExistence type="inferred from homology"/>
<keyword evidence="4" id="KW-0808">Transferase</keyword>
<dbReference type="RefSeq" id="WP_253763261.1">
    <property type="nucleotide sequence ID" value="NZ_JAMZDZ010000001.1"/>
</dbReference>
<evidence type="ECO:0000313" key="5">
    <source>
        <dbReference type="Proteomes" id="UP001595816"/>
    </source>
</evidence>
<evidence type="ECO:0000256" key="3">
    <source>
        <dbReference type="SAM" id="Phobius"/>
    </source>
</evidence>
<dbReference type="Pfam" id="PF01041">
    <property type="entry name" value="DegT_DnrJ_EryC1"/>
    <property type="match status" value="1"/>
</dbReference>
<comment type="cofactor">
    <cofactor evidence="1">
        <name>pyridoxal 5'-phosphate</name>
        <dbReference type="ChEBI" id="CHEBI:597326"/>
    </cofactor>
</comment>
<dbReference type="GO" id="GO:0008483">
    <property type="term" value="F:transaminase activity"/>
    <property type="evidence" value="ECO:0007669"/>
    <property type="project" value="UniProtKB-KW"/>
</dbReference>
<dbReference type="SUPFAM" id="SSF53383">
    <property type="entry name" value="PLP-dependent transferases"/>
    <property type="match status" value="1"/>
</dbReference>
<dbReference type="EMBL" id="JBHSAY010000002">
    <property type="protein sequence ID" value="MFC4129076.1"/>
    <property type="molecule type" value="Genomic_DNA"/>
</dbReference>
<evidence type="ECO:0000256" key="1">
    <source>
        <dbReference type="ARBA" id="ARBA00001933"/>
    </source>
</evidence>
<evidence type="ECO:0000313" key="4">
    <source>
        <dbReference type="EMBL" id="MFC4129076.1"/>
    </source>
</evidence>
<protein>
    <submittedName>
        <fullName evidence="4">DegT/DnrJ/EryC1/StrS family aminotransferase</fullName>
    </submittedName>
</protein>
<dbReference type="PIRSF" id="PIRSF000390">
    <property type="entry name" value="PLP_StrS"/>
    <property type="match status" value="1"/>
</dbReference>
<dbReference type="Gene3D" id="3.90.1150.10">
    <property type="entry name" value="Aspartate Aminotransferase, domain 1"/>
    <property type="match status" value="1"/>
</dbReference>
<accession>A0ABV8LDU7</accession>
<dbReference type="InterPro" id="IPR015421">
    <property type="entry name" value="PyrdxlP-dep_Trfase_major"/>
</dbReference>
<comment type="caution">
    <text evidence="4">The sequence shown here is derived from an EMBL/GenBank/DDBJ whole genome shotgun (WGS) entry which is preliminary data.</text>
</comment>
<comment type="similarity">
    <text evidence="2">Belongs to the DegT/DnrJ/EryC1 family.</text>
</comment>
<dbReference type="CDD" id="cd00616">
    <property type="entry name" value="AHBA_syn"/>
    <property type="match status" value="1"/>
</dbReference>
<keyword evidence="2" id="KW-0663">Pyridoxal phosphate</keyword>
<dbReference type="PANTHER" id="PTHR30244">
    <property type="entry name" value="TRANSAMINASE"/>
    <property type="match status" value="1"/>
</dbReference>
<keyword evidence="3" id="KW-0472">Membrane</keyword>
<feature type="transmembrane region" description="Helical" evidence="3">
    <location>
        <begin position="90"/>
        <end position="114"/>
    </location>
</feature>
<organism evidence="4 5">
    <name type="scientific">Hamadaea flava</name>
    <dbReference type="NCBI Taxonomy" id="1742688"/>
    <lineage>
        <taxon>Bacteria</taxon>
        <taxon>Bacillati</taxon>
        <taxon>Actinomycetota</taxon>
        <taxon>Actinomycetes</taxon>
        <taxon>Micromonosporales</taxon>
        <taxon>Micromonosporaceae</taxon>
        <taxon>Hamadaea</taxon>
    </lineage>
</organism>
<keyword evidence="3" id="KW-1133">Transmembrane helix</keyword>
<feature type="transmembrane region" description="Helical" evidence="3">
    <location>
        <begin position="62"/>
        <end position="84"/>
    </location>
</feature>
<dbReference type="InterPro" id="IPR015424">
    <property type="entry name" value="PyrdxlP-dep_Trfase"/>
</dbReference>
<keyword evidence="3" id="KW-0812">Transmembrane</keyword>
<reference evidence="5" key="1">
    <citation type="journal article" date="2019" name="Int. J. Syst. Evol. Microbiol.">
        <title>The Global Catalogue of Microorganisms (GCM) 10K type strain sequencing project: providing services to taxonomists for standard genome sequencing and annotation.</title>
        <authorList>
            <consortium name="The Broad Institute Genomics Platform"/>
            <consortium name="The Broad Institute Genome Sequencing Center for Infectious Disease"/>
            <person name="Wu L."/>
            <person name="Ma J."/>
        </authorList>
    </citation>
    <scope>NUCLEOTIDE SEQUENCE [LARGE SCALE GENOMIC DNA]</scope>
    <source>
        <strain evidence="5">CGMCC 4.7289</strain>
    </source>
</reference>
<keyword evidence="4" id="KW-0032">Aminotransferase</keyword>
<dbReference type="Proteomes" id="UP001595816">
    <property type="component" value="Unassembled WGS sequence"/>
</dbReference>
<gene>
    <name evidence="4" type="ORF">ACFOZ4_00420</name>
</gene>
<sequence length="393" mass="41309">MSSTLAIDGGTPVRSAPFPQWPMAGDEEGTAIAEVLASGRWGSTHGDRVAGFEDAFARYQQAAYGICLANGTMALVAALTAMGVGPGDEVIVPAYTFVASASAVLFANAVPVFADIRADTHLIEADQVEALITPRTRAIMAVHIAGRPCDLDALMDLGARHGIPVIEDAAQAHGASWRGRRVGAIGACGTFSFQTSKNISAGEGGVVVTDDEALADEVYSMVNLGRVRGGGWYQHDRVGYNLRLTEFQAAVLTAQLGRHPQQQATRSANAAVLTSLLSDAEVVLPAEDPRVTEHGLHLFVFQVPDRDRDAVVRALTAEGIPCLAGYAGLHRNKALRHKAEQLAGLTGMPLAQWDCPVTDRVAAATIWLPHHTLLGSVEDTADIAVAVGKVLGG</sequence>